<dbReference type="GO" id="GO:0043083">
    <property type="term" value="C:synaptic cleft"/>
    <property type="evidence" value="ECO:0007669"/>
    <property type="project" value="UniProtKB-SubCell"/>
</dbReference>
<evidence type="ECO:0000256" key="4">
    <source>
        <dbReference type="ARBA" id="ARBA00044235"/>
    </source>
</evidence>
<evidence type="ECO:0000313" key="6">
    <source>
        <dbReference type="Ensembl" id="ENSXETP00000115928"/>
    </source>
</evidence>
<organism evidence="6">
    <name type="scientific">Xenopus tropicalis</name>
    <name type="common">Western clawed frog</name>
    <name type="synonym">Silurana tropicalis</name>
    <dbReference type="NCBI Taxonomy" id="8364"/>
    <lineage>
        <taxon>Eukaryota</taxon>
        <taxon>Metazoa</taxon>
        <taxon>Chordata</taxon>
        <taxon>Craniata</taxon>
        <taxon>Vertebrata</taxon>
        <taxon>Euteleostomi</taxon>
        <taxon>Amphibia</taxon>
        <taxon>Batrachia</taxon>
        <taxon>Anura</taxon>
        <taxon>Pipoidea</taxon>
        <taxon>Pipidae</taxon>
        <taxon>Xenopodinae</taxon>
        <taxon>Xenopus</taxon>
        <taxon>Silurana</taxon>
    </lineage>
</organism>
<dbReference type="InParanoid" id="A0A803K6D3"/>
<comment type="similarity">
    <text evidence="1">Belongs to the UPF0545 family.</text>
</comment>
<protein>
    <recommendedName>
        <fullName evidence="3">Synaptic plasticity regulator PANTS</fullName>
    </recommendedName>
    <alternativeName>
        <fullName evidence="4">Plasticity-associated neural transcript short</fullName>
    </alternativeName>
</protein>
<name>A0A803K6D3_XENTR</name>
<proteinExistence type="inferred from homology"/>
<dbReference type="Ensembl" id="ENSXETT00000124173">
    <property type="protein sequence ID" value="ENSXETP00000115928"/>
    <property type="gene ID" value="ENSXETG00000036919"/>
</dbReference>
<evidence type="ECO:0000256" key="1">
    <source>
        <dbReference type="ARBA" id="ARBA00006412"/>
    </source>
</evidence>
<gene>
    <name evidence="6" type="primary">c22orf39</name>
</gene>
<dbReference type="Bgee" id="ENSXETG00000036919">
    <property type="expression patterns" value="Expressed in testis and 12 other cell types or tissues"/>
</dbReference>
<evidence type="ECO:0000256" key="2">
    <source>
        <dbReference type="ARBA" id="ARBA00043942"/>
    </source>
</evidence>
<evidence type="ECO:0000256" key="5">
    <source>
        <dbReference type="SAM" id="MobiDB-lite"/>
    </source>
</evidence>
<dbReference type="GeneTree" id="ENSGT00390000002511"/>
<dbReference type="InterPro" id="IPR021475">
    <property type="entry name" value="Pants/Emi1-like"/>
</dbReference>
<accession>A0A803K6D3</accession>
<reference evidence="6" key="1">
    <citation type="journal article" date="2010" name="Science">
        <title>The genome of the Western clawed frog Xenopus tropicalis.</title>
        <authorList>
            <person name="Hellsten U."/>
            <person name="Harland R.M."/>
            <person name="Gilchrist M.J."/>
            <person name="Hendrix D."/>
            <person name="Jurka J."/>
            <person name="Kapitonov V."/>
            <person name="Ovcharenko I."/>
            <person name="Putnam N.H."/>
            <person name="Shu S."/>
            <person name="Taher L."/>
            <person name="Blitz I.L."/>
            <person name="Blumberg B."/>
            <person name="Dichmann D.S."/>
            <person name="Dubchak I."/>
            <person name="Amaya E."/>
            <person name="Detter J.C."/>
            <person name="Fletcher R."/>
            <person name="Gerhard D.S."/>
            <person name="Goodstein D."/>
            <person name="Graves T."/>
            <person name="Grigoriev I.V."/>
            <person name="Grimwood J."/>
            <person name="Kawashima T."/>
            <person name="Lindquist E."/>
            <person name="Lucas S.M."/>
            <person name="Mead P.E."/>
            <person name="Mitros T."/>
            <person name="Ogino H."/>
            <person name="Ohta Y."/>
            <person name="Poliakov A.V."/>
            <person name="Pollet N."/>
            <person name="Robert J."/>
            <person name="Salamov A."/>
            <person name="Sater A.K."/>
            <person name="Schmutz J."/>
            <person name="Terry A."/>
            <person name="Vize P.D."/>
            <person name="Warren W.C."/>
            <person name="Wells D."/>
            <person name="Wills A."/>
            <person name="Wilson R.K."/>
            <person name="Zimmerman L.B."/>
            <person name="Zorn A.M."/>
            <person name="Grainger R."/>
            <person name="Grammer T."/>
            <person name="Khokha M.K."/>
            <person name="Richardson P.M."/>
            <person name="Rokhsar D.S."/>
        </authorList>
    </citation>
    <scope>NUCLEOTIDE SEQUENCE [LARGE SCALE GENOMIC DNA]</scope>
    <source>
        <strain evidence="6">Nigerian</strain>
    </source>
</reference>
<dbReference type="Pfam" id="PF11326">
    <property type="entry name" value="PANTS-like"/>
    <property type="match status" value="1"/>
</dbReference>
<dbReference type="FunCoup" id="A0A803K6D3">
    <property type="interactions" value="145"/>
</dbReference>
<comment type="subcellular location">
    <subcellularLocation>
        <location evidence="2">Synaptic cleft</location>
    </subcellularLocation>
</comment>
<feature type="region of interest" description="Disordered" evidence="5">
    <location>
        <begin position="121"/>
        <end position="159"/>
    </location>
</feature>
<reference evidence="6" key="2">
    <citation type="submission" date="2021-03" db="UniProtKB">
        <authorList>
            <consortium name="Ensembl"/>
        </authorList>
    </citation>
    <scope>IDENTIFICATION</scope>
</reference>
<sequence>SHNLVDQLYLLLNTVSAILRLSPAFFRIIALSCHAFPQQSEVTAQGILGACKSETDETFQVPPRDCDDYWSEWKHCKSLRNHFHNYYTHGKAPECQEWKRDYMTCRDWEKTKSELLKETLQQSERTRLEGKRNNSPVWTLRKNPPPDWYLPLDDRKPRQ</sequence>
<dbReference type="PANTHER" id="PTHR28052">
    <property type="entry name" value="UPF0545 PROTEIN C22ORF39"/>
    <property type="match status" value="1"/>
</dbReference>
<dbReference type="AlphaFoldDB" id="A0A803K6D3"/>
<evidence type="ECO:0000256" key="3">
    <source>
        <dbReference type="ARBA" id="ARBA00044072"/>
    </source>
</evidence>
<dbReference type="PANTHER" id="PTHR28052:SF1">
    <property type="entry name" value="UPF0545 PROTEIN C22ORF39"/>
    <property type="match status" value="1"/>
</dbReference>